<organism evidence="2 3">
    <name type="scientific">Thiocapsa roseopersicina</name>
    <dbReference type="NCBI Taxonomy" id="1058"/>
    <lineage>
        <taxon>Bacteria</taxon>
        <taxon>Pseudomonadati</taxon>
        <taxon>Pseudomonadota</taxon>
        <taxon>Gammaproteobacteria</taxon>
        <taxon>Chromatiales</taxon>
        <taxon>Chromatiaceae</taxon>
        <taxon>Thiocapsa</taxon>
    </lineage>
</organism>
<proteinExistence type="predicted"/>
<protein>
    <recommendedName>
        <fullName evidence="1">TnsA endonuclease N-terminal domain-containing protein</fullName>
    </recommendedName>
</protein>
<sequence length="287" mass="31935">MEACRSDDTAPRRGRRGRVAGRHVNLNEESHVTQTPPPVPPNAGLRRQLGAAFDKPPDSAGILQGVRPMRSGLAHVRIVHVPSRKNGNHMIACEGSLEEKAVLCLELDPTVDAYRCQPFAMKGPEGGRMVPDFAIRRGHSYAVIDIKPEGQLLRQTVATRIRWARHQLAESGIPHFLFTERILERQPDLQIRSQLKAGIPVALTAHQRQQLLACLHDAPLTVRQLRAEAIDRGISPFAVERLALLEDLRFSLHTHWSEITPLGGHTHEYTSCHVSGWGTVRDVCLPL</sequence>
<dbReference type="Pfam" id="PF08722">
    <property type="entry name" value="Tn7_TnsA-like_N"/>
    <property type="match status" value="1"/>
</dbReference>
<name>A0A1H3D4Q0_THIRO</name>
<dbReference type="Proteomes" id="UP000198816">
    <property type="component" value="Unassembled WGS sequence"/>
</dbReference>
<dbReference type="AlphaFoldDB" id="A0A1H3D4Q0"/>
<evidence type="ECO:0000313" key="2">
    <source>
        <dbReference type="EMBL" id="SDX61280.1"/>
    </source>
</evidence>
<feature type="domain" description="TnsA endonuclease N-terminal" evidence="1">
    <location>
        <begin position="108"/>
        <end position="180"/>
    </location>
</feature>
<evidence type="ECO:0000313" key="3">
    <source>
        <dbReference type="Proteomes" id="UP000198816"/>
    </source>
</evidence>
<gene>
    <name evidence="2" type="ORF">SAMN05421783_1428</name>
</gene>
<keyword evidence="3" id="KW-1185">Reference proteome</keyword>
<dbReference type="EMBL" id="FNNZ01000042">
    <property type="protein sequence ID" value="SDX61280.1"/>
    <property type="molecule type" value="Genomic_DNA"/>
</dbReference>
<dbReference type="STRING" id="1058.SAMN05421783_1428"/>
<dbReference type="InterPro" id="IPR014833">
    <property type="entry name" value="TnsA_N"/>
</dbReference>
<accession>A0A1H3D4Q0</accession>
<evidence type="ECO:0000259" key="1">
    <source>
        <dbReference type="Pfam" id="PF08722"/>
    </source>
</evidence>
<reference evidence="3" key="1">
    <citation type="submission" date="2016-10" db="EMBL/GenBank/DDBJ databases">
        <authorList>
            <person name="Varghese N."/>
            <person name="Submissions S."/>
        </authorList>
    </citation>
    <scope>NUCLEOTIDE SEQUENCE [LARGE SCALE GENOMIC DNA]</scope>
    <source>
        <strain evidence="3">DSM 217</strain>
    </source>
</reference>